<dbReference type="Proteomes" id="UP000464178">
    <property type="component" value="Chromosome"/>
</dbReference>
<dbReference type="InterPro" id="IPR014338">
    <property type="entry name" value="CHP02996_rpt-companion-dom"/>
</dbReference>
<dbReference type="AlphaFoldDB" id="A0A6P2CRJ1"/>
<accession>A0A6P2CRJ1</accession>
<protein>
    <submittedName>
        <fullName evidence="1">Uncharacterized protein</fullName>
    </submittedName>
</protein>
<dbReference type="RefSeq" id="WP_162666511.1">
    <property type="nucleotide sequence ID" value="NZ_LR593886.1"/>
</dbReference>
<evidence type="ECO:0000313" key="2">
    <source>
        <dbReference type="Proteomes" id="UP000464178"/>
    </source>
</evidence>
<name>A0A6P2CRJ1_9BACT</name>
<dbReference type="KEGG" id="gms:SOIL9_61850"/>
<evidence type="ECO:0000313" key="1">
    <source>
        <dbReference type="EMBL" id="VTR91529.1"/>
    </source>
</evidence>
<keyword evidence="2" id="KW-1185">Reference proteome</keyword>
<organism evidence="1 2">
    <name type="scientific">Gemmata massiliana</name>
    <dbReference type="NCBI Taxonomy" id="1210884"/>
    <lineage>
        <taxon>Bacteria</taxon>
        <taxon>Pseudomonadati</taxon>
        <taxon>Planctomycetota</taxon>
        <taxon>Planctomycetia</taxon>
        <taxon>Gemmatales</taxon>
        <taxon>Gemmataceae</taxon>
        <taxon>Gemmata</taxon>
    </lineage>
</organism>
<gene>
    <name evidence="1" type="ORF">SOIL9_61850</name>
</gene>
<dbReference type="NCBIfam" id="TIGR02996">
    <property type="entry name" value="rpt_mate_G_obs"/>
    <property type="match status" value="1"/>
</dbReference>
<proteinExistence type="predicted"/>
<reference evidence="1 2" key="1">
    <citation type="submission" date="2019-05" db="EMBL/GenBank/DDBJ databases">
        <authorList>
            <consortium name="Science for Life Laboratories"/>
        </authorList>
    </citation>
    <scope>NUCLEOTIDE SEQUENCE [LARGE SCALE GENOMIC DNA]</scope>
    <source>
        <strain evidence="1">Soil9</strain>
    </source>
</reference>
<sequence length="29" mass="3179">MLTDRDLLLRAVLANPADDLPRLALADCL</sequence>
<dbReference type="EMBL" id="LR593886">
    <property type="protein sequence ID" value="VTR91529.1"/>
    <property type="molecule type" value="Genomic_DNA"/>
</dbReference>